<dbReference type="InterPro" id="IPR029058">
    <property type="entry name" value="AB_hydrolase_fold"/>
</dbReference>
<protein>
    <submittedName>
        <fullName evidence="5">Epoxide hydrolase</fullName>
    </submittedName>
</protein>
<feature type="region of interest" description="Disordered" evidence="3">
    <location>
        <begin position="543"/>
        <end position="614"/>
    </location>
</feature>
<feature type="region of interest" description="Disordered" evidence="3">
    <location>
        <begin position="1"/>
        <end position="24"/>
    </location>
</feature>
<dbReference type="SUPFAM" id="SSF53474">
    <property type="entry name" value="alpha/beta-Hydrolases"/>
    <property type="match status" value="1"/>
</dbReference>
<dbReference type="Proteomes" id="UP001239445">
    <property type="component" value="Unassembled WGS sequence"/>
</dbReference>
<evidence type="ECO:0000256" key="3">
    <source>
        <dbReference type="SAM" id="MobiDB-lite"/>
    </source>
</evidence>
<keyword evidence="2 5" id="KW-0378">Hydrolase</keyword>
<dbReference type="Gene3D" id="3.40.50.1820">
    <property type="entry name" value="alpha/beta hydrolase"/>
    <property type="match status" value="1"/>
</dbReference>
<feature type="region of interest" description="Disordered" evidence="3">
    <location>
        <begin position="498"/>
        <end position="531"/>
    </location>
</feature>
<comment type="caution">
    <text evidence="5">The sequence shown here is derived from an EMBL/GenBank/DDBJ whole genome shotgun (WGS) entry which is preliminary data.</text>
</comment>
<accession>A0AAJ0BP53</accession>
<dbReference type="PANTHER" id="PTHR21661:SF71">
    <property type="entry name" value="EPOXIDE HYDROLASE N-TERMINAL DOMAIN-CONTAINING PROTEIN"/>
    <property type="match status" value="1"/>
</dbReference>
<dbReference type="GO" id="GO:0097176">
    <property type="term" value="P:epoxide metabolic process"/>
    <property type="evidence" value="ECO:0007669"/>
    <property type="project" value="TreeGrafter"/>
</dbReference>
<gene>
    <name evidence="5" type="ORF">QBC47DRAFT_14427</name>
</gene>
<dbReference type="EMBL" id="MU839827">
    <property type="protein sequence ID" value="KAK1760788.1"/>
    <property type="molecule type" value="Genomic_DNA"/>
</dbReference>
<sequence>MGDTGEKSTGPGPGPDDEVKPYKIHIPTRHVDLTRRKLEFTRLPHEAEAEAAVSSSGPKDRDGGGGWKPKAQVEELIDYWVEKYSWRDQESVLNTAFPQFRASVSLDSLPSPVRIHFIHVRSAHPSAVPLLLLPPFPFTNLSLAHLVQPLTAPADPTTTQPFHLVIPSLPGLGFSDALPNLSPTASPIPATAALLDALMTTRLAYPRYLATTAAPGATSPARIDWRLIRCLATRHASSCAGAHFISPAIDAPDVRVAPWEWAKWRVARFLRAGILGYEEEDFALLDGMSSSSTRWIADGGTTQKSKGDFGGEEGMVGIAGLGRLTQPDALAYALCDSPVGMLVFILRALRLAGIDSAREEENDGGFFDKDWIITLTQLAWLPGPEHALRFWAACETAESFGGSGDEVRRNVRASVAISGFKGECPAWANAEYDVLQTTRYPGRTGSKTLLAFEAPDIVFAGVRGLAGALLAKNPRIFELDHDGVAPLEKVVVIKDDDEGKTTTTQPVLLPPNNKEQEKGKGKGQATTTTTQRKFLGVPEVLATPAITPIEEEDEEDRGKLGAGVDKVDKGKGKEVVVQDLSPPAPIPVRDPLLDGESPDTLVEGSKTPPLEKAS</sequence>
<evidence type="ECO:0000313" key="5">
    <source>
        <dbReference type="EMBL" id="KAK1760788.1"/>
    </source>
</evidence>
<dbReference type="GO" id="GO:0004301">
    <property type="term" value="F:epoxide hydrolase activity"/>
    <property type="evidence" value="ECO:0007669"/>
    <property type="project" value="TreeGrafter"/>
</dbReference>
<keyword evidence="6" id="KW-1185">Reference proteome</keyword>
<proteinExistence type="inferred from homology"/>
<feature type="compositionally biased region" description="Basic and acidic residues" evidence="3">
    <location>
        <begin position="565"/>
        <end position="576"/>
    </location>
</feature>
<evidence type="ECO:0000313" key="6">
    <source>
        <dbReference type="Proteomes" id="UP001239445"/>
    </source>
</evidence>
<comment type="similarity">
    <text evidence="1">Belongs to the peptidase S33 family.</text>
</comment>
<dbReference type="PANTHER" id="PTHR21661">
    <property type="entry name" value="EPOXIDE HYDROLASE 1-RELATED"/>
    <property type="match status" value="1"/>
</dbReference>
<organism evidence="5 6">
    <name type="scientific">Echria macrotheca</name>
    <dbReference type="NCBI Taxonomy" id="438768"/>
    <lineage>
        <taxon>Eukaryota</taxon>
        <taxon>Fungi</taxon>
        <taxon>Dikarya</taxon>
        <taxon>Ascomycota</taxon>
        <taxon>Pezizomycotina</taxon>
        <taxon>Sordariomycetes</taxon>
        <taxon>Sordariomycetidae</taxon>
        <taxon>Sordariales</taxon>
        <taxon>Schizotheciaceae</taxon>
        <taxon>Echria</taxon>
    </lineage>
</organism>
<evidence type="ECO:0000256" key="2">
    <source>
        <dbReference type="ARBA" id="ARBA00022801"/>
    </source>
</evidence>
<feature type="region of interest" description="Disordered" evidence="3">
    <location>
        <begin position="46"/>
        <end position="69"/>
    </location>
</feature>
<dbReference type="Pfam" id="PF06441">
    <property type="entry name" value="EHN"/>
    <property type="match status" value="1"/>
</dbReference>
<dbReference type="InterPro" id="IPR010497">
    <property type="entry name" value="Epoxide_hydro_N"/>
</dbReference>
<dbReference type="AlphaFoldDB" id="A0AAJ0BP53"/>
<evidence type="ECO:0000259" key="4">
    <source>
        <dbReference type="Pfam" id="PF06441"/>
    </source>
</evidence>
<feature type="domain" description="Epoxide hydrolase N-terminal" evidence="4">
    <location>
        <begin position="19"/>
        <end position="141"/>
    </location>
</feature>
<name>A0AAJ0BP53_9PEZI</name>
<evidence type="ECO:0000256" key="1">
    <source>
        <dbReference type="ARBA" id="ARBA00010088"/>
    </source>
</evidence>
<reference evidence="5" key="1">
    <citation type="submission" date="2023-06" db="EMBL/GenBank/DDBJ databases">
        <title>Genome-scale phylogeny and comparative genomics of the fungal order Sordariales.</title>
        <authorList>
            <consortium name="Lawrence Berkeley National Laboratory"/>
            <person name="Hensen N."/>
            <person name="Bonometti L."/>
            <person name="Westerberg I."/>
            <person name="Brannstrom I.O."/>
            <person name="Guillou S."/>
            <person name="Cros-Aarteil S."/>
            <person name="Calhoun S."/>
            <person name="Haridas S."/>
            <person name="Kuo A."/>
            <person name="Mondo S."/>
            <person name="Pangilinan J."/>
            <person name="Riley R."/>
            <person name="Labutti K."/>
            <person name="Andreopoulos B."/>
            <person name="Lipzen A."/>
            <person name="Chen C."/>
            <person name="Yanf M."/>
            <person name="Daum C."/>
            <person name="Ng V."/>
            <person name="Clum A."/>
            <person name="Steindorff A."/>
            <person name="Ohm R."/>
            <person name="Martin F."/>
            <person name="Silar P."/>
            <person name="Natvig D."/>
            <person name="Lalanne C."/>
            <person name="Gautier V."/>
            <person name="Ament-Velasquez S.L."/>
            <person name="Kruys A."/>
            <person name="Hutchinson M.I."/>
            <person name="Powell A.J."/>
            <person name="Barry K."/>
            <person name="Miller A.N."/>
            <person name="Grigoriev I.V."/>
            <person name="Debuchy R."/>
            <person name="Gladieux P."/>
            <person name="Thoren M.H."/>
            <person name="Johannesson H."/>
        </authorList>
    </citation>
    <scope>NUCLEOTIDE SEQUENCE</scope>
    <source>
        <strain evidence="5">PSN4</strain>
    </source>
</reference>